<feature type="binding site" evidence="4">
    <location>
        <position position="331"/>
    </location>
    <ligand>
        <name>Zn(2+)</name>
        <dbReference type="ChEBI" id="CHEBI:29105"/>
    </ligand>
</feature>
<comment type="function">
    <text evidence="4">Catalyzes the base-exchange of a guanine (G) residue with the queuine precursor 7-aminomethyl-7-deazaguanine (PreQ1) at position 34 (anticodon wobble position) in tRNAs with GU(N) anticodons (tRNA-Asp, -Asn, -His and -Tyr). Catalysis occurs through a double-displacement mechanism. The nucleophile active site attacks the C1' of nucleotide 34 to detach the guanine base from the RNA, forming a covalent enzyme-RNA intermediate. The proton acceptor active site deprotonates the incoming PreQ1, allowing a nucleophilic attack on the C1' of the ribose to form the product. After dissociation, two additional enzymatic reactions on the tRNA convert PreQ1 to queuine (Q), resulting in the hypermodified nucleoside queuosine (7-(((4,5-cis-dihydroxy-2-cyclopenten-1-yl)amino)methyl)-7-deazaguanosine).</text>
</comment>
<dbReference type="SUPFAM" id="SSF51713">
    <property type="entry name" value="tRNA-guanine transglycosylase"/>
    <property type="match status" value="1"/>
</dbReference>
<reference evidence="6 7" key="1">
    <citation type="journal article" date="2016" name="Nat. Commun.">
        <title>Thousands of microbial genomes shed light on interconnected biogeochemical processes in an aquifer system.</title>
        <authorList>
            <person name="Anantharaman K."/>
            <person name="Brown C.T."/>
            <person name="Hug L.A."/>
            <person name="Sharon I."/>
            <person name="Castelle C.J."/>
            <person name="Probst A.J."/>
            <person name="Thomas B.C."/>
            <person name="Singh A."/>
            <person name="Wilkins M.J."/>
            <person name="Karaoz U."/>
            <person name="Brodie E.L."/>
            <person name="Williams K.H."/>
            <person name="Hubbard S.S."/>
            <person name="Banfield J.F."/>
        </authorList>
    </citation>
    <scope>NUCLEOTIDE SEQUENCE [LARGE SCALE GENOMIC DNA]</scope>
</reference>
<keyword evidence="2 4" id="KW-0808">Transferase</keyword>
<evidence type="ECO:0000313" key="7">
    <source>
        <dbReference type="Proteomes" id="UP000177171"/>
    </source>
</evidence>
<keyword evidence="3 4" id="KW-0819">tRNA processing</keyword>
<dbReference type="AlphaFoldDB" id="A0A1G2LRD7"/>
<organism evidence="6 7">
    <name type="scientific">Candidatus Sungbacteria bacterium RIFCSPLOWO2_12_FULL_41_11</name>
    <dbReference type="NCBI Taxonomy" id="1802286"/>
    <lineage>
        <taxon>Bacteria</taxon>
        <taxon>Candidatus Sungiibacteriota</taxon>
    </lineage>
</organism>
<accession>A0A1G2LRD7</accession>
<evidence type="ECO:0000259" key="5">
    <source>
        <dbReference type="Pfam" id="PF01702"/>
    </source>
</evidence>
<feature type="active site" description="Nucleophile" evidence="4">
    <location>
        <position position="293"/>
    </location>
</feature>
<dbReference type="InterPro" id="IPR004803">
    <property type="entry name" value="TGT"/>
</dbReference>
<comment type="catalytic activity">
    <reaction evidence="4">
        <text>7-aminomethyl-7-carbaguanine + guanosine(34) in tRNA = 7-aminomethyl-7-carbaguanosine(34) in tRNA + guanine</text>
        <dbReference type="Rhea" id="RHEA:24104"/>
        <dbReference type="Rhea" id="RHEA-COMP:10341"/>
        <dbReference type="Rhea" id="RHEA-COMP:10342"/>
        <dbReference type="ChEBI" id="CHEBI:16235"/>
        <dbReference type="ChEBI" id="CHEBI:58703"/>
        <dbReference type="ChEBI" id="CHEBI:74269"/>
        <dbReference type="ChEBI" id="CHEBI:82833"/>
        <dbReference type="EC" id="2.4.2.29"/>
    </reaction>
</comment>
<dbReference type="NCBIfam" id="TIGR00430">
    <property type="entry name" value="Q_tRNA_tgt"/>
    <property type="match status" value="1"/>
</dbReference>
<feature type="binding site" evidence="4">
    <location>
        <position position="175"/>
    </location>
    <ligand>
        <name>substrate</name>
    </ligand>
</feature>
<keyword evidence="4" id="KW-0862">Zinc</keyword>
<keyword evidence="4" id="KW-0671">Queuosine biosynthesis</keyword>
<dbReference type="Gene3D" id="3.20.20.105">
    <property type="entry name" value="Queuine tRNA-ribosyltransferase-like"/>
    <property type="match status" value="1"/>
</dbReference>
<dbReference type="GO" id="GO:0008479">
    <property type="term" value="F:tRNA-guanosine(34) queuine transglycosylase activity"/>
    <property type="evidence" value="ECO:0007669"/>
    <property type="project" value="UniProtKB-UniRule"/>
</dbReference>
<comment type="similarity">
    <text evidence="4">Belongs to the queuine tRNA-ribosyltransferase family.</text>
</comment>
<dbReference type="GO" id="GO:0008616">
    <property type="term" value="P:tRNA queuosine(34) biosynthetic process"/>
    <property type="evidence" value="ECO:0007669"/>
    <property type="project" value="UniProtKB-UniRule"/>
</dbReference>
<dbReference type="UniPathway" id="UPA00392"/>
<dbReference type="GO" id="GO:0005829">
    <property type="term" value="C:cytosol"/>
    <property type="evidence" value="ECO:0007669"/>
    <property type="project" value="TreeGrafter"/>
</dbReference>
<evidence type="ECO:0000256" key="4">
    <source>
        <dbReference type="HAMAP-Rule" id="MF_00168"/>
    </source>
</evidence>
<dbReference type="EC" id="2.4.2.29" evidence="4"/>
<dbReference type="PANTHER" id="PTHR46499">
    <property type="entry name" value="QUEUINE TRNA-RIBOSYLTRANSFERASE"/>
    <property type="match status" value="1"/>
</dbReference>
<feature type="binding site" evidence="4">
    <location>
        <position position="217"/>
    </location>
    <ligand>
        <name>substrate</name>
    </ligand>
</feature>
<dbReference type="InterPro" id="IPR036511">
    <property type="entry name" value="TGT-like_sf"/>
</dbReference>
<evidence type="ECO:0000256" key="3">
    <source>
        <dbReference type="ARBA" id="ARBA00022694"/>
    </source>
</evidence>
<dbReference type="Pfam" id="PF01702">
    <property type="entry name" value="TGT"/>
    <property type="match status" value="2"/>
</dbReference>
<feature type="region of interest" description="RNA binding" evidence="4">
    <location>
        <begin position="274"/>
        <end position="280"/>
    </location>
</feature>
<dbReference type="Proteomes" id="UP000177171">
    <property type="component" value="Unassembled WGS sequence"/>
</dbReference>
<keyword evidence="4" id="KW-0479">Metal-binding</keyword>
<proteinExistence type="inferred from homology"/>
<feature type="binding site" evidence="4">
    <location>
        <position position="244"/>
    </location>
    <ligand>
        <name>substrate</name>
    </ligand>
</feature>
<feature type="domain" description="tRNA-guanine(15) transglycosylase-like" evidence="5">
    <location>
        <begin position="13"/>
        <end position="105"/>
    </location>
</feature>
<feature type="active site" description="Proton acceptor" evidence="4">
    <location>
        <position position="91"/>
    </location>
</feature>
<comment type="pathway">
    <text evidence="4">tRNA modification; tRNA-queuosine biosynthesis.</text>
</comment>
<keyword evidence="1 4" id="KW-0328">Glycosyltransferase</keyword>
<feature type="binding site" evidence="4">
    <location>
        <position position="362"/>
    </location>
    <ligand>
        <name>Zn(2+)</name>
        <dbReference type="ChEBI" id="CHEBI:29105"/>
    </ligand>
</feature>
<dbReference type="GO" id="GO:0046872">
    <property type="term" value="F:metal ion binding"/>
    <property type="evidence" value="ECO:0007669"/>
    <property type="project" value="UniProtKB-KW"/>
</dbReference>
<comment type="subunit">
    <text evidence="4">Homodimer. Within each dimer, one monomer is responsible for RNA recognition and catalysis, while the other monomer binds to the replacement base PreQ1.</text>
</comment>
<comment type="caution">
    <text evidence="6">The sequence shown here is derived from an EMBL/GenBank/DDBJ whole genome shotgun (WGS) entry which is preliminary data.</text>
</comment>
<feature type="region of interest" description="RNA binding; important for wobble base 34 recognition" evidence="4">
    <location>
        <begin position="298"/>
        <end position="302"/>
    </location>
</feature>
<dbReference type="InterPro" id="IPR002616">
    <property type="entry name" value="tRNA_ribo_trans-like"/>
</dbReference>
<evidence type="ECO:0000256" key="2">
    <source>
        <dbReference type="ARBA" id="ARBA00022679"/>
    </source>
</evidence>
<dbReference type="HAMAP" id="MF_00168">
    <property type="entry name" value="Q_tRNA_Tgt"/>
    <property type="match status" value="1"/>
</dbReference>
<dbReference type="PANTHER" id="PTHR46499:SF1">
    <property type="entry name" value="QUEUINE TRNA-RIBOSYLTRANSFERASE"/>
    <property type="match status" value="1"/>
</dbReference>
<dbReference type="InterPro" id="IPR050076">
    <property type="entry name" value="ArchSynthase1/Queuine_TRR"/>
</dbReference>
<dbReference type="EMBL" id="MHQY01000013">
    <property type="protein sequence ID" value="OHA14196.1"/>
    <property type="molecule type" value="Genomic_DNA"/>
</dbReference>
<gene>
    <name evidence="4" type="primary">tgt</name>
    <name evidence="6" type="ORF">A3G49_03070</name>
</gene>
<feature type="binding site" evidence="4">
    <location>
        <begin position="91"/>
        <end position="95"/>
    </location>
    <ligand>
        <name>substrate</name>
    </ligand>
</feature>
<evidence type="ECO:0000256" key="1">
    <source>
        <dbReference type="ARBA" id="ARBA00022676"/>
    </source>
</evidence>
<comment type="cofactor">
    <cofactor evidence="4">
        <name>Zn(2+)</name>
        <dbReference type="ChEBI" id="CHEBI:29105"/>
    </cofactor>
    <text evidence="4">Binds 1 zinc ion per subunit.</text>
</comment>
<feature type="domain" description="tRNA-guanine(15) transglycosylase-like" evidence="5">
    <location>
        <begin position="134"/>
        <end position="382"/>
    </location>
</feature>
<dbReference type="NCBIfam" id="TIGR00449">
    <property type="entry name" value="tgt_general"/>
    <property type="match status" value="1"/>
</dbReference>
<evidence type="ECO:0000313" key="6">
    <source>
        <dbReference type="EMBL" id="OHA14196.1"/>
    </source>
</evidence>
<sequence>MQFSITHKSEKSLARVGVLETPHGKIETPCFVAVGTKATVKALGPDDLERVGTQIVLANTYHLYTSKTHEVIKQAGGLNNFMRWQGITMTDSGGFQVFSLGFGKDHEIGRYSTLFPGEDLQKMVKAESIKESQYIKILDEGVVFRLPDGKRTVLTPEKSIEIQEAIGADIMFSFDECTSPLASKEYVKEAMGRTHRWAERCIKAKTRNDQALWGIVQGGEWNDLREESVRTISNLPFDGFGLGGAMGKTKERMFELIEFINTRLPDNKPRHLLGIGYPEDIPEIVKLGVDTFDCVAPTREARNGTLYVKGGRISIQKSEYRQDFLPIEEGCGCYTCQNFNRAYLRHLYKEKELLFYRLASIHNLYFINNLVAGIRERIKNGEI</sequence>
<protein>
    <recommendedName>
        <fullName evidence="4">Queuine tRNA-ribosyltransferase</fullName>
        <ecNumber evidence="4">2.4.2.29</ecNumber>
    </recommendedName>
    <alternativeName>
        <fullName evidence="4">Guanine insertion enzyme</fullName>
    </alternativeName>
    <alternativeName>
        <fullName evidence="4">tRNA-guanine transglycosylase</fullName>
    </alternativeName>
</protein>
<feature type="binding site" evidence="4">
    <location>
        <position position="336"/>
    </location>
    <ligand>
        <name>Zn(2+)</name>
        <dbReference type="ChEBI" id="CHEBI:29105"/>
    </ligand>
</feature>
<name>A0A1G2LRD7_9BACT</name>
<feature type="binding site" evidence="4">
    <location>
        <position position="333"/>
    </location>
    <ligand>
        <name>Zn(2+)</name>
        <dbReference type="ChEBI" id="CHEBI:29105"/>
    </ligand>
</feature>